<dbReference type="HOGENOM" id="CLU_1814924_0_0_6"/>
<dbReference type="Proteomes" id="UP000031623">
    <property type="component" value="Chromosome"/>
</dbReference>
<protein>
    <submittedName>
        <fullName evidence="1">Uncharacterized protein</fullName>
    </submittedName>
</protein>
<evidence type="ECO:0000313" key="1">
    <source>
        <dbReference type="EMBL" id="BAP57854.1"/>
    </source>
</evidence>
<name>A0A090AK18_9GAMM</name>
<accession>A0A090AK18</accession>
<organism evidence="1 2">
    <name type="scientific">Thioploca ingrica</name>
    <dbReference type="NCBI Taxonomy" id="40754"/>
    <lineage>
        <taxon>Bacteria</taxon>
        <taxon>Pseudomonadati</taxon>
        <taxon>Pseudomonadota</taxon>
        <taxon>Gammaproteobacteria</taxon>
        <taxon>Thiotrichales</taxon>
        <taxon>Thiotrichaceae</taxon>
        <taxon>Thioploca</taxon>
    </lineage>
</organism>
<reference evidence="1 2" key="1">
    <citation type="journal article" date="2014" name="ISME J.">
        <title>Ecophysiology of Thioploca ingrica as revealed by the complete genome sequence supplemented with proteomic evidence.</title>
        <authorList>
            <person name="Kojima H."/>
            <person name="Ogura Y."/>
            <person name="Yamamoto N."/>
            <person name="Togashi T."/>
            <person name="Mori H."/>
            <person name="Watanabe T."/>
            <person name="Nemoto F."/>
            <person name="Kurokawa K."/>
            <person name="Hayashi T."/>
            <person name="Fukui M."/>
        </authorList>
    </citation>
    <scope>NUCLEOTIDE SEQUENCE [LARGE SCALE GENOMIC DNA]</scope>
</reference>
<dbReference type="STRING" id="40754.THII_3557"/>
<gene>
    <name evidence="1" type="ORF">THII_3557</name>
</gene>
<proteinExistence type="predicted"/>
<dbReference type="EMBL" id="AP014633">
    <property type="protein sequence ID" value="BAP57854.1"/>
    <property type="molecule type" value="Genomic_DNA"/>
</dbReference>
<keyword evidence="2" id="KW-1185">Reference proteome</keyword>
<sequence>MRKILYGNCLQKLEILDGLESYIFNDVLRFSDRASAFCCLLELSRNHSNMVALREVIFANERTCFSNDSITLERLSWKLVNGSIKLRLLTEVPQQLSANENEYDALIQKYVKQLNDKVAELNKKYTQWDSKYQSNFSPLDWR</sequence>
<dbReference type="AlphaFoldDB" id="A0A090AK18"/>
<evidence type="ECO:0000313" key="2">
    <source>
        <dbReference type="Proteomes" id="UP000031623"/>
    </source>
</evidence>
<dbReference type="KEGG" id="tig:THII_3557"/>